<accession>A0A1M5M7H9</accession>
<evidence type="ECO:0000313" key="2">
    <source>
        <dbReference type="EMBL" id="SHG73227.1"/>
    </source>
</evidence>
<reference evidence="2 3" key="1">
    <citation type="submission" date="2016-11" db="EMBL/GenBank/DDBJ databases">
        <authorList>
            <person name="Jaros S."/>
            <person name="Januszkiewicz K."/>
            <person name="Wedrychowicz H."/>
        </authorList>
    </citation>
    <scope>NUCLEOTIDE SEQUENCE [LARGE SCALE GENOMIC DNA]</scope>
    <source>
        <strain evidence="2 3">DSM 29431</strain>
    </source>
</reference>
<proteinExistence type="predicted"/>
<dbReference type="Proteomes" id="UP000184221">
    <property type="component" value="Unassembled WGS sequence"/>
</dbReference>
<dbReference type="InterPro" id="IPR028992">
    <property type="entry name" value="Hedgehog/Intein_dom"/>
</dbReference>
<feature type="domain" description="Hedgehog/Intein (Hint)" evidence="1">
    <location>
        <begin position="174"/>
        <end position="318"/>
    </location>
</feature>
<dbReference type="Pfam" id="PF13403">
    <property type="entry name" value="Hint_2"/>
    <property type="match status" value="1"/>
</dbReference>
<dbReference type="Gene3D" id="2.170.16.10">
    <property type="entry name" value="Hedgehog/Intein (Hint) domain"/>
    <property type="match status" value="1"/>
</dbReference>
<dbReference type="OrthoDB" id="6305173at2"/>
<gene>
    <name evidence="2" type="ORF">SAMN05443551_0418</name>
</gene>
<dbReference type="AlphaFoldDB" id="A0A1M5M7H9"/>
<organism evidence="2 3">
    <name type="scientific">Marivita hallyeonensis</name>
    <dbReference type="NCBI Taxonomy" id="996342"/>
    <lineage>
        <taxon>Bacteria</taxon>
        <taxon>Pseudomonadati</taxon>
        <taxon>Pseudomonadota</taxon>
        <taxon>Alphaproteobacteria</taxon>
        <taxon>Rhodobacterales</taxon>
        <taxon>Roseobacteraceae</taxon>
        <taxon>Marivita</taxon>
    </lineage>
</organism>
<name>A0A1M5M7H9_9RHOB</name>
<protein>
    <submittedName>
        <fullName evidence="2">Hint domain-containing protein</fullName>
    </submittedName>
</protein>
<evidence type="ECO:0000313" key="3">
    <source>
        <dbReference type="Proteomes" id="UP000184221"/>
    </source>
</evidence>
<dbReference type="SUPFAM" id="SSF51294">
    <property type="entry name" value="Hedgehog/intein (Hint) domain"/>
    <property type="match status" value="1"/>
</dbReference>
<keyword evidence="3" id="KW-1185">Reference proteome</keyword>
<dbReference type="InterPro" id="IPR036844">
    <property type="entry name" value="Hint_dom_sf"/>
</dbReference>
<dbReference type="EMBL" id="FQXC01000001">
    <property type="protein sequence ID" value="SHG73227.1"/>
    <property type="molecule type" value="Genomic_DNA"/>
</dbReference>
<dbReference type="STRING" id="996342.SAMN05443551_0418"/>
<evidence type="ECO:0000259" key="1">
    <source>
        <dbReference type="Pfam" id="PF13403"/>
    </source>
</evidence>
<sequence length="385" mass="41100">MALLSFDGNLVAQVNSFNDDGLGGTNIEVDDVADLDGNGNPYYNATDTILIEIDDTDIDANGEFIEAGADGKITVLSIKVNGVELLSSPDYIKFGGGSITEMGDAYFFVEGLKLAFLSPVVGSTFEDATVQNGKLTLNVPEQTGDYDLNESGQVDGGTAEEGNGVFNIYTSNVVCFVKGTLIKTPTGDVPIERLKQGDLVETLDGPPQPIQMIVRQSLDFAHGNDTLKPIEFKPGSLGVGKPNRTLSVSPQHRILITSPEPVAGKGASATLVAAKGLLHHRGVRQKRGCKSVEYFHLVFSKHEVIFSEGVATESFFPGRVAMGTLSPAAKREFFALFPNFAPVSDQQQTPARQLLRAGKAQKTFPRGRTVEAINGPRSAISTVAH</sequence>
<dbReference type="RefSeq" id="WP_072775862.1">
    <property type="nucleotide sequence ID" value="NZ_FQXC01000001.1"/>
</dbReference>